<dbReference type="KEGG" id="hat:RC74_12775"/>
<dbReference type="EC" id="2.7.13.3" evidence="2"/>
<protein>
    <recommendedName>
        <fullName evidence="2">histidine kinase</fullName>
        <ecNumber evidence="2">2.7.13.3</ecNumber>
    </recommendedName>
</protein>
<dbReference type="EMBL" id="CP014327">
    <property type="protein sequence ID" value="AML53654.1"/>
    <property type="molecule type" value="Genomic_DNA"/>
</dbReference>
<evidence type="ECO:0000256" key="3">
    <source>
        <dbReference type="ARBA" id="ARBA00022553"/>
    </source>
</evidence>
<keyword evidence="8" id="KW-0812">Transmembrane</keyword>
<dbReference type="GO" id="GO:0005524">
    <property type="term" value="F:ATP binding"/>
    <property type="evidence" value="ECO:0007669"/>
    <property type="project" value="UniProtKB-KW"/>
</dbReference>
<gene>
    <name evidence="10" type="ORF">RC74_12775</name>
</gene>
<keyword evidence="7" id="KW-0067">ATP-binding</keyword>
<evidence type="ECO:0000256" key="6">
    <source>
        <dbReference type="ARBA" id="ARBA00022777"/>
    </source>
</evidence>
<evidence type="ECO:0000256" key="5">
    <source>
        <dbReference type="ARBA" id="ARBA00022741"/>
    </source>
</evidence>
<evidence type="ECO:0000256" key="7">
    <source>
        <dbReference type="ARBA" id="ARBA00022840"/>
    </source>
</evidence>
<evidence type="ECO:0000256" key="1">
    <source>
        <dbReference type="ARBA" id="ARBA00000085"/>
    </source>
</evidence>
<dbReference type="InterPro" id="IPR036890">
    <property type="entry name" value="HATPase_C_sf"/>
</dbReference>
<dbReference type="Gene3D" id="3.30.450.20">
    <property type="entry name" value="PAS domain"/>
    <property type="match status" value="1"/>
</dbReference>
<evidence type="ECO:0000313" key="10">
    <source>
        <dbReference type="EMBL" id="AML53654.1"/>
    </source>
</evidence>
<feature type="transmembrane region" description="Helical" evidence="8">
    <location>
        <begin position="262"/>
        <end position="280"/>
    </location>
</feature>
<evidence type="ECO:0000313" key="11">
    <source>
        <dbReference type="Proteomes" id="UP000070371"/>
    </source>
</evidence>
<keyword evidence="6" id="KW-0418">Kinase</keyword>
<proteinExistence type="predicted"/>
<keyword evidence="3" id="KW-0597">Phosphoprotein</keyword>
<organism evidence="10 11">
    <name type="scientific">Falsihalocynthiibacter arcticus</name>
    <dbReference type="NCBI Taxonomy" id="1579316"/>
    <lineage>
        <taxon>Bacteria</taxon>
        <taxon>Pseudomonadati</taxon>
        <taxon>Pseudomonadota</taxon>
        <taxon>Alphaproteobacteria</taxon>
        <taxon>Rhodobacterales</taxon>
        <taxon>Roseobacteraceae</taxon>
        <taxon>Falsihalocynthiibacter</taxon>
    </lineage>
</organism>
<keyword evidence="4" id="KW-0808">Transferase</keyword>
<evidence type="ECO:0000259" key="9">
    <source>
        <dbReference type="Pfam" id="PF07568"/>
    </source>
</evidence>
<keyword evidence="8" id="KW-0472">Membrane</keyword>
<keyword evidence="5" id="KW-0547">Nucleotide-binding</keyword>
<feature type="domain" description="Signal transduction histidine kinase subgroup 2 dimerisation and phosphoacceptor" evidence="9">
    <location>
        <begin position="351"/>
        <end position="424"/>
    </location>
</feature>
<dbReference type="STRING" id="1579316.RC74_12775"/>
<dbReference type="Proteomes" id="UP000070371">
    <property type="component" value="Chromosome"/>
</dbReference>
<name>A0A126V5P1_9RHOB</name>
<sequence length="554" mass="60531">MTVALLPLGLIAVHQTQVLQRELAEVRNLNLHARTAYYAQSEREAIMEGLGAAKALTSAVSDIIGDAQACSAVLTRFVAESEGRFSFAEYVPPSGYVECSNRAEPFDVSSSAHFKEFIAEDEQKPRLNSYAKRTGKSGVVASVPVTGTAGGYVTVSIPNSELNTQEALEGGTKSPLELFTINPDGVVLTTTGDLENSTRRLPPAVNLISLTGQGTQRVETRTLGGEIRVFSIIPIVDGVYYAVGSWESGTAQQGSRIALPPSLFPVLMWVISLALVYVAVQMQMVRPLRKLLFKMRGFVNHRTLPDPNKPANLPWEIEAIETQFSTMADAVIRDEAVLMDAMHDKDVLLKEVHHRVKNNLQLISSIVNLQIRQTKNSVVAAALNNVNGRVNAMATVHRRLYQASEMGRIQADDLLRDVINPLLNLAPKSAAPPDITLKFNPVILYPDQAVPTALLVVEAVTNSLKYLGTDESGNRWVTVNFLDLGDEIVEISVANSISSESTAIPEDMAESTGLGEQLIKAFARQLETNVETTREAGEHRIRIRFQAHPFNPES</sequence>
<reference evidence="10 11" key="1">
    <citation type="submission" date="2016-02" db="EMBL/GenBank/DDBJ databases">
        <title>Complete genome sequence of Halocynthiibacter arcticus PAMC 20958t from arctic marine sediment.</title>
        <authorList>
            <person name="Lee Y.M."/>
            <person name="Baek K."/>
            <person name="Lee H.K."/>
            <person name="Shin S.C."/>
        </authorList>
    </citation>
    <scope>NUCLEOTIDE SEQUENCE [LARGE SCALE GENOMIC DNA]</scope>
    <source>
        <strain evidence="10">PAMC 20958</strain>
    </source>
</reference>
<dbReference type="PANTHER" id="PTHR41523:SF8">
    <property type="entry name" value="ETHYLENE RESPONSE SENSOR PROTEIN"/>
    <property type="match status" value="1"/>
</dbReference>
<accession>A0A126V5P1</accession>
<dbReference type="Pfam" id="PF07568">
    <property type="entry name" value="HisKA_2"/>
    <property type="match status" value="1"/>
</dbReference>
<evidence type="ECO:0000256" key="2">
    <source>
        <dbReference type="ARBA" id="ARBA00012438"/>
    </source>
</evidence>
<keyword evidence="8" id="KW-1133">Transmembrane helix</keyword>
<dbReference type="InterPro" id="IPR011495">
    <property type="entry name" value="Sig_transdc_His_kin_sub2_dim/P"/>
</dbReference>
<dbReference type="GO" id="GO:0004673">
    <property type="term" value="F:protein histidine kinase activity"/>
    <property type="evidence" value="ECO:0007669"/>
    <property type="project" value="UniProtKB-EC"/>
</dbReference>
<keyword evidence="11" id="KW-1185">Reference proteome</keyword>
<evidence type="ECO:0000256" key="4">
    <source>
        <dbReference type="ARBA" id="ARBA00022679"/>
    </source>
</evidence>
<dbReference type="AlphaFoldDB" id="A0A126V5P1"/>
<evidence type="ECO:0000256" key="8">
    <source>
        <dbReference type="SAM" id="Phobius"/>
    </source>
</evidence>
<dbReference type="PANTHER" id="PTHR41523">
    <property type="entry name" value="TWO-COMPONENT SYSTEM SENSOR PROTEIN"/>
    <property type="match status" value="1"/>
</dbReference>
<dbReference type="Gene3D" id="3.30.565.10">
    <property type="entry name" value="Histidine kinase-like ATPase, C-terminal domain"/>
    <property type="match status" value="1"/>
</dbReference>
<comment type="catalytic activity">
    <reaction evidence="1">
        <text>ATP + protein L-histidine = ADP + protein N-phospho-L-histidine.</text>
        <dbReference type="EC" id="2.7.13.3"/>
    </reaction>
</comment>